<gene>
    <name evidence="1" type="ORF">A9306_05230</name>
</gene>
<name>A0A1B8QJP2_9GAMM</name>
<dbReference type="AlphaFoldDB" id="A0A1B8QJP2"/>
<proteinExistence type="predicted"/>
<keyword evidence="2" id="KW-1185">Reference proteome</keyword>
<evidence type="ECO:0000313" key="1">
    <source>
        <dbReference type="EMBL" id="OBX83666.1"/>
    </source>
</evidence>
<reference evidence="1 2" key="1">
    <citation type="submission" date="2016-06" db="EMBL/GenBank/DDBJ databases">
        <title>Draft genome of Moraxella atlantae CCUG 59586.</title>
        <authorList>
            <person name="Salva-Serra F."/>
            <person name="Engstrom-Jakobsson H."/>
            <person name="Thorell K."/>
            <person name="Gonzales-Siles L."/>
            <person name="Karlsson R."/>
            <person name="Boulund F."/>
            <person name="Engstrand L."/>
            <person name="Kristiansson E."/>
            <person name="Moore E."/>
        </authorList>
    </citation>
    <scope>NUCLEOTIDE SEQUENCE [LARGE SCALE GENOMIC DNA]</scope>
    <source>
        <strain evidence="1 2">CCUG 59586</strain>
    </source>
</reference>
<protein>
    <submittedName>
        <fullName evidence="1">Uncharacterized protein</fullName>
    </submittedName>
</protein>
<dbReference type="Proteomes" id="UP000092616">
    <property type="component" value="Unassembled WGS sequence"/>
</dbReference>
<accession>A0A1B8QJP2</accession>
<sequence>MVLLYPEPTIFTQYMLLAMSDNGKRLGDPDLQKLAIKHGFCSNNPALAGKFDEQMRARKLAYAPDELTEVINTPSYDVLETMIGKLECHLN</sequence>
<comment type="caution">
    <text evidence="1">The sequence shown here is derived from an EMBL/GenBank/DDBJ whole genome shotgun (WGS) entry which is preliminary data.</text>
</comment>
<dbReference type="EMBL" id="LZNA01000017">
    <property type="protein sequence ID" value="OBX83666.1"/>
    <property type="molecule type" value="Genomic_DNA"/>
</dbReference>
<evidence type="ECO:0000313" key="2">
    <source>
        <dbReference type="Proteomes" id="UP000092616"/>
    </source>
</evidence>
<dbReference type="RefSeq" id="WP_156623515.1">
    <property type="nucleotide sequence ID" value="NZ_LZNA01000017.1"/>
</dbReference>
<organism evidence="1 2">
    <name type="scientific">Faucicola atlantae</name>
    <dbReference type="NCBI Taxonomy" id="34059"/>
    <lineage>
        <taxon>Bacteria</taxon>
        <taxon>Pseudomonadati</taxon>
        <taxon>Pseudomonadota</taxon>
        <taxon>Gammaproteobacteria</taxon>
        <taxon>Moraxellales</taxon>
        <taxon>Moraxellaceae</taxon>
        <taxon>Faucicola</taxon>
    </lineage>
</organism>